<dbReference type="GO" id="GO:0005886">
    <property type="term" value="C:plasma membrane"/>
    <property type="evidence" value="ECO:0007669"/>
    <property type="project" value="UniProtKB-SubCell"/>
</dbReference>
<comment type="caution">
    <text evidence="12">The sequence shown here is derived from an EMBL/GenBank/DDBJ whole genome shotgun (WGS) entry which is preliminary data.</text>
</comment>
<evidence type="ECO:0000256" key="3">
    <source>
        <dbReference type="ARBA" id="ARBA00012438"/>
    </source>
</evidence>
<evidence type="ECO:0000259" key="11">
    <source>
        <dbReference type="PROSITE" id="PS50109"/>
    </source>
</evidence>
<feature type="transmembrane region" description="Helical" evidence="10">
    <location>
        <begin position="125"/>
        <end position="143"/>
    </location>
</feature>
<sequence>MLDHVPAGGDSAANLNLKRLVYVRLLAIVGEMVMVAVAVLGLAMQLPVLLLSLGIGLHVLVNLFAWWQVRSGRVVAAKEVLLQLCLDVLVLTGLLYLTGGASNPFVSLLLLPLVVAATILPQRHVWGMAVFVMAAYGFLMLDYQAMSHMGTRVGEDFNWHVTGMWFGFLLAVAMIVFFVLRMAESLRERDRVLAAARESALRDEQLVALGTLAAGAAHELGTPLSTMAVLTQELEEEYGQDQDLQQRLVILRQQVVRCKDTLAMISVSSGQLRAEGGGRIALDQFLQAVVADWRSMRPGAVLEFEVRGEQPAPLIISEKGLSQALITFLDNAADSSPDSVEMHCHWQASQLQIEIADRGDGMADEYLRQVGKVPFTTKADGHGLGLLLAHAIIQRLDGEIEVSARSGGGTCVKLNLDLKRLLLND</sequence>
<comment type="subcellular location">
    <subcellularLocation>
        <location evidence="2">Cell membrane</location>
        <topology evidence="2">Multi-pass membrane protein</topology>
    </subcellularLocation>
</comment>
<feature type="transmembrane region" description="Helical" evidence="10">
    <location>
        <begin position="21"/>
        <end position="42"/>
    </location>
</feature>
<reference evidence="12" key="1">
    <citation type="journal article" date="2020" name="mSystems">
        <title>Genome- and Community-Level Interaction Insights into Carbon Utilization and Element Cycling Functions of Hydrothermarchaeota in Hydrothermal Sediment.</title>
        <authorList>
            <person name="Zhou Z."/>
            <person name="Liu Y."/>
            <person name="Xu W."/>
            <person name="Pan J."/>
            <person name="Luo Z.H."/>
            <person name="Li M."/>
        </authorList>
    </citation>
    <scope>NUCLEOTIDE SEQUENCE [LARGE SCALE GENOMIC DNA]</scope>
    <source>
        <strain evidence="12">HyVt-505</strain>
    </source>
</reference>
<dbReference type="Gene3D" id="1.10.287.130">
    <property type="match status" value="1"/>
</dbReference>
<feature type="transmembrane region" description="Helical" evidence="10">
    <location>
        <begin position="163"/>
        <end position="183"/>
    </location>
</feature>
<keyword evidence="6" id="KW-0808">Transferase</keyword>
<evidence type="ECO:0000256" key="4">
    <source>
        <dbReference type="ARBA" id="ARBA00022475"/>
    </source>
</evidence>
<keyword evidence="7" id="KW-0547">Nucleotide-binding</keyword>
<dbReference type="InterPro" id="IPR036890">
    <property type="entry name" value="HATPase_C_sf"/>
</dbReference>
<dbReference type="GO" id="GO:0000155">
    <property type="term" value="F:phosphorelay sensor kinase activity"/>
    <property type="evidence" value="ECO:0007669"/>
    <property type="project" value="InterPro"/>
</dbReference>
<evidence type="ECO:0000256" key="6">
    <source>
        <dbReference type="ARBA" id="ARBA00022679"/>
    </source>
</evidence>
<evidence type="ECO:0000256" key="2">
    <source>
        <dbReference type="ARBA" id="ARBA00004651"/>
    </source>
</evidence>
<evidence type="ECO:0000256" key="1">
    <source>
        <dbReference type="ARBA" id="ARBA00000085"/>
    </source>
</evidence>
<dbReference type="Gene3D" id="3.30.565.10">
    <property type="entry name" value="Histidine kinase-like ATPase, C-terminal domain"/>
    <property type="match status" value="1"/>
</dbReference>
<protein>
    <recommendedName>
        <fullName evidence="3">histidine kinase</fullName>
        <ecNumber evidence="3">2.7.13.3</ecNumber>
    </recommendedName>
</protein>
<dbReference type="SMART" id="SM00388">
    <property type="entry name" value="HisKA"/>
    <property type="match status" value="1"/>
</dbReference>
<dbReference type="GO" id="GO:0005524">
    <property type="term" value="F:ATP binding"/>
    <property type="evidence" value="ECO:0007669"/>
    <property type="project" value="UniProtKB-KW"/>
</dbReference>
<dbReference type="InterPro" id="IPR004358">
    <property type="entry name" value="Sig_transdc_His_kin-like_C"/>
</dbReference>
<dbReference type="SUPFAM" id="SSF55874">
    <property type="entry name" value="ATPase domain of HSP90 chaperone/DNA topoisomerase II/histidine kinase"/>
    <property type="match status" value="1"/>
</dbReference>
<evidence type="ECO:0000256" key="7">
    <source>
        <dbReference type="ARBA" id="ARBA00022741"/>
    </source>
</evidence>
<dbReference type="InterPro" id="IPR003594">
    <property type="entry name" value="HATPase_dom"/>
</dbReference>
<feature type="domain" description="Histidine kinase" evidence="11">
    <location>
        <begin position="215"/>
        <end position="420"/>
    </location>
</feature>
<dbReference type="Pfam" id="PF00512">
    <property type="entry name" value="HisKA"/>
    <property type="match status" value="1"/>
</dbReference>
<evidence type="ECO:0000256" key="10">
    <source>
        <dbReference type="SAM" id="Phobius"/>
    </source>
</evidence>
<dbReference type="SMART" id="SM00387">
    <property type="entry name" value="HATPase_c"/>
    <property type="match status" value="1"/>
</dbReference>
<dbReference type="InterPro" id="IPR036097">
    <property type="entry name" value="HisK_dim/P_sf"/>
</dbReference>
<dbReference type="InterPro" id="IPR005467">
    <property type="entry name" value="His_kinase_dom"/>
</dbReference>
<dbReference type="InterPro" id="IPR050980">
    <property type="entry name" value="2C_sensor_his_kinase"/>
</dbReference>
<dbReference type="PANTHER" id="PTHR44936">
    <property type="entry name" value="SENSOR PROTEIN CREC"/>
    <property type="match status" value="1"/>
</dbReference>
<dbReference type="EC" id="2.7.13.3" evidence="3"/>
<keyword evidence="10" id="KW-0812">Transmembrane</keyword>
<dbReference type="CDD" id="cd00082">
    <property type="entry name" value="HisKA"/>
    <property type="match status" value="1"/>
</dbReference>
<dbReference type="InterPro" id="IPR003661">
    <property type="entry name" value="HisK_dim/P_dom"/>
</dbReference>
<gene>
    <name evidence="12" type="ORF">ENJ65_06290</name>
</gene>
<dbReference type="PROSITE" id="PS50109">
    <property type="entry name" value="HIS_KIN"/>
    <property type="match status" value="1"/>
</dbReference>
<proteinExistence type="predicted"/>
<dbReference type="PRINTS" id="PR00344">
    <property type="entry name" value="BCTRLSENSOR"/>
</dbReference>
<dbReference type="EMBL" id="DRNF01000398">
    <property type="protein sequence ID" value="HHJ81226.1"/>
    <property type="molecule type" value="Genomic_DNA"/>
</dbReference>
<dbReference type="SUPFAM" id="SSF47384">
    <property type="entry name" value="Homodimeric domain of signal transducing histidine kinase"/>
    <property type="match status" value="1"/>
</dbReference>
<feature type="transmembrane region" description="Helical" evidence="10">
    <location>
        <begin position="48"/>
        <end position="68"/>
    </location>
</feature>
<keyword evidence="5" id="KW-0597">Phosphoprotein</keyword>
<evidence type="ECO:0000256" key="9">
    <source>
        <dbReference type="ARBA" id="ARBA00022840"/>
    </source>
</evidence>
<keyword evidence="10" id="KW-0472">Membrane</keyword>
<comment type="catalytic activity">
    <reaction evidence="1">
        <text>ATP + protein L-histidine = ADP + protein N-phospho-L-histidine.</text>
        <dbReference type="EC" id="2.7.13.3"/>
    </reaction>
</comment>
<dbReference type="Pfam" id="PF02518">
    <property type="entry name" value="HATPase_c"/>
    <property type="match status" value="1"/>
</dbReference>
<evidence type="ECO:0000256" key="5">
    <source>
        <dbReference type="ARBA" id="ARBA00022553"/>
    </source>
</evidence>
<keyword evidence="8 12" id="KW-0418">Kinase</keyword>
<evidence type="ECO:0000256" key="8">
    <source>
        <dbReference type="ARBA" id="ARBA00022777"/>
    </source>
</evidence>
<dbReference type="AlphaFoldDB" id="A0A832J824"/>
<dbReference type="Proteomes" id="UP000885832">
    <property type="component" value="Unassembled WGS sequence"/>
</dbReference>
<accession>A0A832J824</accession>
<keyword evidence="9" id="KW-0067">ATP-binding</keyword>
<evidence type="ECO:0000313" key="12">
    <source>
        <dbReference type="EMBL" id="HHJ81226.1"/>
    </source>
</evidence>
<dbReference type="PANTHER" id="PTHR44936:SF10">
    <property type="entry name" value="SENSOR PROTEIN RSTB"/>
    <property type="match status" value="1"/>
</dbReference>
<keyword evidence="4" id="KW-1003">Cell membrane</keyword>
<organism evidence="12">
    <name type="scientific">Candidatus Tenderia electrophaga</name>
    <dbReference type="NCBI Taxonomy" id="1748243"/>
    <lineage>
        <taxon>Bacteria</taxon>
        <taxon>Pseudomonadati</taxon>
        <taxon>Pseudomonadota</taxon>
        <taxon>Gammaproteobacteria</taxon>
        <taxon>Candidatus Tenderiales</taxon>
        <taxon>Candidatus Tenderiaceae</taxon>
        <taxon>Candidatus Tenderia</taxon>
    </lineage>
</organism>
<name>A0A832J824_9GAMM</name>
<keyword evidence="10" id="KW-1133">Transmembrane helix</keyword>